<keyword evidence="1" id="KW-1133">Transmembrane helix</keyword>
<comment type="caution">
    <text evidence="2">The sequence shown here is derived from an EMBL/GenBank/DDBJ whole genome shotgun (WGS) entry which is preliminary data.</text>
</comment>
<keyword evidence="1" id="KW-0812">Transmembrane</keyword>
<protein>
    <submittedName>
        <fullName evidence="2">Uncharacterized protein</fullName>
    </submittedName>
</protein>
<organism evidence="2 3">
    <name type="scientific">Glaciecola siphonariae</name>
    <dbReference type="NCBI Taxonomy" id="521012"/>
    <lineage>
        <taxon>Bacteria</taxon>
        <taxon>Pseudomonadati</taxon>
        <taxon>Pseudomonadota</taxon>
        <taxon>Gammaproteobacteria</taxon>
        <taxon>Alteromonadales</taxon>
        <taxon>Alteromonadaceae</taxon>
        <taxon>Glaciecola</taxon>
    </lineage>
</organism>
<keyword evidence="3" id="KW-1185">Reference proteome</keyword>
<evidence type="ECO:0000313" key="3">
    <source>
        <dbReference type="Proteomes" id="UP001595897"/>
    </source>
</evidence>
<keyword evidence="1" id="KW-0472">Membrane</keyword>
<name>A0ABV9M1K8_9ALTE</name>
<evidence type="ECO:0000313" key="2">
    <source>
        <dbReference type="EMBL" id="MFC4702005.1"/>
    </source>
</evidence>
<dbReference type="EMBL" id="JBHSGU010000029">
    <property type="protein sequence ID" value="MFC4702005.1"/>
    <property type="molecule type" value="Genomic_DNA"/>
</dbReference>
<gene>
    <name evidence="2" type="ORF">ACFO4O_17805</name>
</gene>
<feature type="transmembrane region" description="Helical" evidence="1">
    <location>
        <begin position="143"/>
        <end position="165"/>
    </location>
</feature>
<proteinExistence type="predicted"/>
<reference evidence="3" key="1">
    <citation type="journal article" date="2019" name="Int. J. Syst. Evol. Microbiol.">
        <title>The Global Catalogue of Microorganisms (GCM) 10K type strain sequencing project: providing services to taxonomists for standard genome sequencing and annotation.</title>
        <authorList>
            <consortium name="The Broad Institute Genomics Platform"/>
            <consortium name="The Broad Institute Genome Sequencing Center for Infectious Disease"/>
            <person name="Wu L."/>
            <person name="Ma J."/>
        </authorList>
    </citation>
    <scope>NUCLEOTIDE SEQUENCE [LARGE SCALE GENOMIC DNA]</scope>
    <source>
        <strain evidence="3">KACC 12507</strain>
    </source>
</reference>
<dbReference type="Proteomes" id="UP001595897">
    <property type="component" value="Unassembled WGS sequence"/>
</dbReference>
<sequence>MKILSDEQKSFVERECTRILASDAFVRSPMLSKLLAFLRDCTLKNHQPKEITIGIEVFNKPSSFDPSEDAFVRVYIHKLRSRMAAFYENSASQNDGVQDNASSKTTLIIPKGSYQLMPYEVVEAEPTTESGQNANKSRITQHAYIAFVLSACMLIAALVFVFTPIGQQIEDAASSDASSARTRELALQNQLSDTPKLAKFWSGFMANDFPTYIVLGDLFMFEYSLGPNNDEVTTTEDSQSSAPINTLMRNYDVNSQQDFEQWQADNPQYASRVAPSANRFLMQSSAYTLISLHDVMSDAGKVVKITTLSDVDAKDIRDANFVYVGMIKSMGFLRTYFEQSQFSCENNCKNTLSTDTGYSFVGEGQQSQEHTDYAVVAKTTRDNGAVSLFLAGFSDTGIMQAVRTVTDDAELANTQAQFTHIIDVAASAPLSSDISLLFEAKGFDYADYAAKLIMVNSQMANEIKANPESMSGNELDVRSRP</sequence>
<accession>A0ABV9M1K8</accession>
<evidence type="ECO:0000256" key="1">
    <source>
        <dbReference type="SAM" id="Phobius"/>
    </source>
</evidence>
<dbReference type="RefSeq" id="WP_382411008.1">
    <property type="nucleotide sequence ID" value="NZ_JBHSGU010000029.1"/>
</dbReference>